<protein>
    <submittedName>
        <fullName evidence="2">Uncharacterized protein</fullName>
    </submittedName>
</protein>
<evidence type="ECO:0000313" key="2">
    <source>
        <dbReference type="WBParaSite" id="PS1159_v2.g5814.t1"/>
    </source>
</evidence>
<accession>A0AC35GIY9</accession>
<name>A0AC35GIY9_9BILA</name>
<dbReference type="Proteomes" id="UP000887580">
    <property type="component" value="Unplaced"/>
</dbReference>
<evidence type="ECO:0000313" key="1">
    <source>
        <dbReference type="Proteomes" id="UP000887580"/>
    </source>
</evidence>
<reference evidence="2" key="1">
    <citation type="submission" date="2022-11" db="UniProtKB">
        <authorList>
            <consortium name="WormBaseParasite"/>
        </authorList>
    </citation>
    <scope>IDENTIFICATION</scope>
</reference>
<proteinExistence type="predicted"/>
<sequence length="455" mass="50037">TNQQQQGSQQQQQRFRVQQNNNQQQQPVQQQTATKKFRVQQQTVQEPSQQNISQQQSSNRWGKPASTSPVKQPIAATPQSQQTGFGKTPGIQSSGGPVPKPTPQKPGAQPESPAPLSAQTSKLQVTKQQTKTIEKAQETAKIPQPVQPVQQQQSKWGRQQLAAAATTPQQSEKQQPTPPQNQQQTSSRFGQKPTTAAAATQQSQSQAAATPNNTAGGGGTAPPSSWITAPQQKQTAAIYSSSTAARGGGSLSPTKGLSGSTFGRLNIEYPPLQKTSSGSSLSRLRMAEVESGQQHKPKVILDDTIWQAQYRVPQEEVKPYEPSKIQIPEYKEMIETKPTVIVPIPTETTRVKWEFPEEEEKPRETVPKVKAQDWVPQNEVEHVVTKTTYNPSKIGRAWPPPGYEEKEEEGLGQAARTKATEDGAWIQQEFPSEQRVGISPWSQKLSGSGVRERQW</sequence>
<dbReference type="WBParaSite" id="PS1159_v2.g5814.t1">
    <property type="protein sequence ID" value="PS1159_v2.g5814.t1"/>
    <property type="gene ID" value="PS1159_v2.g5814"/>
</dbReference>
<organism evidence="1 2">
    <name type="scientific">Panagrolaimus sp. PS1159</name>
    <dbReference type="NCBI Taxonomy" id="55785"/>
    <lineage>
        <taxon>Eukaryota</taxon>
        <taxon>Metazoa</taxon>
        <taxon>Ecdysozoa</taxon>
        <taxon>Nematoda</taxon>
        <taxon>Chromadorea</taxon>
        <taxon>Rhabditida</taxon>
        <taxon>Tylenchina</taxon>
        <taxon>Panagrolaimomorpha</taxon>
        <taxon>Panagrolaimoidea</taxon>
        <taxon>Panagrolaimidae</taxon>
        <taxon>Panagrolaimus</taxon>
    </lineage>
</organism>